<evidence type="ECO:0000256" key="3">
    <source>
        <dbReference type="PROSITE-ProRule" id="PRU00023"/>
    </source>
</evidence>
<proteinExistence type="predicted"/>
<dbReference type="OrthoDB" id="4062651at2759"/>
<organism evidence="5 6">
    <name type="scientific">Emericellopsis cladophorae</name>
    <dbReference type="NCBI Taxonomy" id="2686198"/>
    <lineage>
        <taxon>Eukaryota</taxon>
        <taxon>Fungi</taxon>
        <taxon>Dikarya</taxon>
        <taxon>Ascomycota</taxon>
        <taxon>Pezizomycotina</taxon>
        <taxon>Sordariomycetes</taxon>
        <taxon>Hypocreomycetidae</taxon>
        <taxon>Hypocreales</taxon>
        <taxon>Bionectriaceae</taxon>
        <taxon>Emericellopsis</taxon>
    </lineage>
</organism>
<dbReference type="InterPro" id="IPR011009">
    <property type="entry name" value="Kinase-like_dom_sf"/>
</dbReference>
<dbReference type="Gene3D" id="1.10.510.10">
    <property type="entry name" value="Transferase(Phosphotransferase) domain 1"/>
    <property type="match status" value="1"/>
</dbReference>
<dbReference type="SMART" id="SM00248">
    <property type="entry name" value="ANK"/>
    <property type="match status" value="7"/>
</dbReference>
<keyword evidence="2 3" id="KW-0040">ANK repeat</keyword>
<protein>
    <recommendedName>
        <fullName evidence="4">Protein kinase domain-containing protein</fullName>
    </recommendedName>
</protein>
<dbReference type="GeneID" id="75827022"/>
<evidence type="ECO:0000256" key="2">
    <source>
        <dbReference type="ARBA" id="ARBA00023043"/>
    </source>
</evidence>
<sequence length="1383" mass="151935">MESSYVFPSAFSDQTASAAFQAVDQHTPLVSGNSLASLICHVAHLERKLEKQAATRFFDGRDIKVGKRTPLGTGASFAVEKAEVQGSPTATAAGPDAAIKSFVAVKSVKEGDRAGASWSDVLLEIRCLLHEPLRYHPNIVRLLDIGWPPASGTAHSAFPNLILEYAEYGSLAHLQLNNGPLPFGVKQKLCYDVGRGLSILHACGVVHGDLKHENVLIFQNRYDIPPNQPYTAKLADFGGAVMDMDRQATHRLRAGTYPFEAPEMEEELTGDGIKRTDAYSFGMLVWRCAIDCSDVLVSIGVPKPLHGMPSEEDKRCLKLMKTSGSILEKAIGTIAAYSGAQKLPMESFHMLIHVLTVTLQPNPAHRALDRAQARLRGMNTETVHSYIQAKDEANAQHIESNRNRMPGSHGLNVESVGYGLGRMGDDFDVQNNLPGYRPDLPHPELGGFLFEPLKLRETLSWSHQRTVVDEFQLAAAAPYNENSPSLEPWAAAYYLFQCHLFGFGVSQDLPQACYWLHQCAQTKDGPGTVEYYAQAWHVRIHKALGVPNPLSLEAQLDQLFESVLRGHRHCATDAVEIIKLLPSDARKVYWRERMQLAQQACRVLTGSTGMPHFAHRKLRRDWEFDDLTSLGRQMREVLGDHYNASLRDLDSVNEQLDVPDGGFVFDKIVVNHKGHGLLHLAATQGKVRVMQHLMRTYNHNINLANQSHSETPLVSACRAGQYSCALLLLEHGANPDGSPYGEETPLHCLAHFDEAHQPLIAQALVDRGAQLERCSGTMRKEVRGINADWEDLLGTAVTPLARAVMMNSLGAVRVLLALGASPTAKTYEKGPGTVSAVEVAAILTLPHILEVLLQYMSMRQTDPEFALFDECEMLEAAPSLLHSNPLTLQSRLVRCGAHYQEWMKRTLRILHENRRKQRDGGQNAWQKASAYQLCRQVKLGNNDIVISLLELGALANGSSGCRPIESAIATNNAELFLGLREYGALVDAVGVDGSHGSALQLFAGRRRTSPPGTILAEILIAEGSPLDVDSQQPSASALAISHNDFDLANVLLSAGAANSINQPYLWTREHEDSETAVSLISRLVKSQTMHSVQAMNYIASQHKSTTCSLQVEPLVHDGKGLSALHRLASLDVEEVNHRQQITLQMAEVLVGMFPDSGSLGECAVDRDLGTPLTAAVLSENATVMAALLRSEHRQDLGRKVPVHSFDAGNRDSPDQSPLSLALHVALARLTELESDENLNSDKMEKLDRIMSIAKTLHTNEVSGSQLDDGMASLSLDATPTMSAIETRRDAVLESLTGLQYGRWKHVDRLAYDYGGPGNEEAEYPIDLSVLSEEKPSGWREGDEMTPEMSLRVFLQTMRSGGTFGYHVEVSMDARFNNRGRKGE</sequence>
<dbReference type="SMART" id="SM00220">
    <property type="entry name" value="S_TKc"/>
    <property type="match status" value="1"/>
</dbReference>
<dbReference type="Pfam" id="PF00069">
    <property type="entry name" value="Pkinase"/>
    <property type="match status" value="1"/>
</dbReference>
<dbReference type="Gene3D" id="1.25.40.20">
    <property type="entry name" value="Ankyrin repeat-containing domain"/>
    <property type="match status" value="2"/>
</dbReference>
<dbReference type="CDD" id="cd00180">
    <property type="entry name" value="PKc"/>
    <property type="match status" value="1"/>
</dbReference>
<dbReference type="GO" id="GO:0005524">
    <property type="term" value="F:ATP binding"/>
    <property type="evidence" value="ECO:0007669"/>
    <property type="project" value="InterPro"/>
</dbReference>
<dbReference type="PANTHER" id="PTHR24198">
    <property type="entry name" value="ANKYRIN REPEAT AND PROTEIN KINASE DOMAIN-CONTAINING PROTEIN"/>
    <property type="match status" value="1"/>
</dbReference>
<dbReference type="RefSeq" id="XP_051359241.1">
    <property type="nucleotide sequence ID" value="XM_051509822.1"/>
</dbReference>
<gene>
    <name evidence="5" type="ORF">J7T54_000503</name>
</gene>
<dbReference type="InterPro" id="IPR000719">
    <property type="entry name" value="Prot_kinase_dom"/>
</dbReference>
<dbReference type="SUPFAM" id="SSF48403">
    <property type="entry name" value="Ankyrin repeat"/>
    <property type="match status" value="2"/>
</dbReference>
<dbReference type="PROSITE" id="PS50088">
    <property type="entry name" value="ANK_REPEAT"/>
    <property type="match status" value="1"/>
</dbReference>
<dbReference type="PROSITE" id="PS50011">
    <property type="entry name" value="PROTEIN_KINASE_DOM"/>
    <property type="match status" value="1"/>
</dbReference>
<evidence type="ECO:0000313" key="6">
    <source>
        <dbReference type="Proteomes" id="UP001055219"/>
    </source>
</evidence>
<dbReference type="GO" id="GO:0004672">
    <property type="term" value="F:protein kinase activity"/>
    <property type="evidence" value="ECO:0007669"/>
    <property type="project" value="InterPro"/>
</dbReference>
<dbReference type="Pfam" id="PF12796">
    <property type="entry name" value="Ank_2"/>
    <property type="match status" value="1"/>
</dbReference>
<keyword evidence="6" id="KW-1185">Reference proteome</keyword>
<keyword evidence="1" id="KW-0677">Repeat</keyword>
<reference evidence="5" key="1">
    <citation type="journal article" date="2021" name="J Fungi (Basel)">
        <title>Genomic and Metabolomic Analyses of the Marine Fungus Emericellopsis cladophorae: Insights into Saltwater Adaptability Mechanisms and Its Biosynthetic Potential.</title>
        <authorList>
            <person name="Goncalves M.F.M."/>
            <person name="Hilario S."/>
            <person name="Van de Peer Y."/>
            <person name="Esteves A.C."/>
            <person name="Alves A."/>
        </authorList>
    </citation>
    <scope>NUCLEOTIDE SEQUENCE</scope>
    <source>
        <strain evidence="5">MUM 19.33</strain>
    </source>
</reference>
<dbReference type="PROSITE" id="PS00108">
    <property type="entry name" value="PROTEIN_KINASE_ST"/>
    <property type="match status" value="1"/>
</dbReference>
<dbReference type="InterPro" id="IPR002110">
    <property type="entry name" value="Ankyrin_rpt"/>
</dbReference>
<dbReference type="SUPFAM" id="SSF56112">
    <property type="entry name" value="Protein kinase-like (PK-like)"/>
    <property type="match status" value="1"/>
</dbReference>
<accession>A0A9Q0BBD4</accession>
<dbReference type="Proteomes" id="UP001055219">
    <property type="component" value="Unassembled WGS sequence"/>
</dbReference>
<reference evidence="5" key="2">
    <citation type="submission" date="2022-07" db="EMBL/GenBank/DDBJ databases">
        <authorList>
            <person name="Goncalves M.F.M."/>
            <person name="Hilario S."/>
            <person name="Van De Peer Y."/>
            <person name="Esteves A.C."/>
            <person name="Alves A."/>
        </authorList>
    </citation>
    <scope>NUCLEOTIDE SEQUENCE</scope>
    <source>
        <strain evidence="5">MUM 19.33</strain>
    </source>
</reference>
<evidence type="ECO:0000313" key="5">
    <source>
        <dbReference type="EMBL" id="KAI6778385.1"/>
    </source>
</evidence>
<dbReference type="PANTHER" id="PTHR24198:SF165">
    <property type="entry name" value="ANKYRIN REPEAT-CONTAINING PROTEIN-RELATED"/>
    <property type="match status" value="1"/>
</dbReference>
<evidence type="ECO:0000256" key="1">
    <source>
        <dbReference type="ARBA" id="ARBA00022737"/>
    </source>
</evidence>
<feature type="domain" description="Protein kinase" evidence="4">
    <location>
        <begin position="65"/>
        <end position="387"/>
    </location>
</feature>
<feature type="repeat" description="ANK" evidence="3">
    <location>
        <begin position="708"/>
        <end position="740"/>
    </location>
</feature>
<name>A0A9Q0BBD4_9HYPO</name>
<comment type="caution">
    <text evidence="5">The sequence shown here is derived from an EMBL/GenBank/DDBJ whole genome shotgun (WGS) entry which is preliminary data.</text>
</comment>
<dbReference type="EMBL" id="JAGIXG020000070">
    <property type="protein sequence ID" value="KAI6778385.1"/>
    <property type="molecule type" value="Genomic_DNA"/>
</dbReference>
<evidence type="ECO:0000259" key="4">
    <source>
        <dbReference type="PROSITE" id="PS50011"/>
    </source>
</evidence>
<dbReference type="InterPro" id="IPR008271">
    <property type="entry name" value="Ser/Thr_kinase_AS"/>
</dbReference>
<dbReference type="InterPro" id="IPR036770">
    <property type="entry name" value="Ankyrin_rpt-contain_sf"/>
</dbReference>